<dbReference type="Proteomes" id="UP000695022">
    <property type="component" value="Unplaced"/>
</dbReference>
<reference evidence="3" key="1">
    <citation type="submission" date="2025-08" db="UniProtKB">
        <authorList>
            <consortium name="RefSeq"/>
        </authorList>
    </citation>
    <scope>IDENTIFICATION</scope>
</reference>
<dbReference type="RefSeq" id="XP_014674840.1">
    <property type="nucleotide sequence ID" value="XM_014819354.1"/>
</dbReference>
<sequence length="237" mass="24677">MPGSLHDGRSFLGHILHAWTTKLPVTVATNGAARLYATLRAQQQPIHGQPSDGAIAVYLSNEITLSALSLLDTKPATAALHILNCLSRLSDLKRPDLVEAACKVLLPFGCDDVETFLTGLPAEGATAEHAATDAPASGAIYRGLRAFYYLAVLRHLNARGNNRDTKEAFGEEAASGEALDGEGPGKEAHAVDGGTKEACQSGGGEEAVSGRESGSASGEVGSQRADVEEEEEESNIG</sequence>
<protein>
    <submittedName>
        <fullName evidence="3">Uncharacterized protein LOC106814958</fullName>
    </submittedName>
</protein>
<evidence type="ECO:0000313" key="3">
    <source>
        <dbReference type="RefSeq" id="XP_014674840.1"/>
    </source>
</evidence>
<keyword evidence="2" id="KW-1185">Reference proteome</keyword>
<feature type="region of interest" description="Disordered" evidence="1">
    <location>
        <begin position="171"/>
        <end position="237"/>
    </location>
</feature>
<proteinExistence type="predicted"/>
<gene>
    <name evidence="3" type="primary">LOC106814958</name>
</gene>
<dbReference type="GeneID" id="106814958"/>
<accession>A0ABM1ERL9</accession>
<evidence type="ECO:0000313" key="2">
    <source>
        <dbReference type="Proteomes" id="UP000695022"/>
    </source>
</evidence>
<name>A0ABM1ERL9_PRICU</name>
<organism evidence="2 3">
    <name type="scientific">Priapulus caudatus</name>
    <name type="common">Priapulid worm</name>
    <dbReference type="NCBI Taxonomy" id="37621"/>
    <lineage>
        <taxon>Eukaryota</taxon>
        <taxon>Metazoa</taxon>
        <taxon>Ecdysozoa</taxon>
        <taxon>Scalidophora</taxon>
        <taxon>Priapulida</taxon>
        <taxon>Priapulimorpha</taxon>
        <taxon>Priapulimorphida</taxon>
        <taxon>Priapulidae</taxon>
        <taxon>Priapulus</taxon>
    </lineage>
</organism>
<evidence type="ECO:0000256" key="1">
    <source>
        <dbReference type="SAM" id="MobiDB-lite"/>
    </source>
</evidence>
<feature type="compositionally biased region" description="Acidic residues" evidence="1">
    <location>
        <begin position="227"/>
        <end position="237"/>
    </location>
</feature>